<evidence type="ECO:0000313" key="3">
    <source>
        <dbReference type="Proteomes" id="UP000694425"/>
    </source>
</evidence>
<dbReference type="PANTHER" id="PTHR22227">
    <property type="entry name" value="FAMILY WITH SEQUENCE SIMILARITY 122B ISOFORM X1"/>
    <property type="match status" value="1"/>
</dbReference>
<evidence type="ECO:0000313" key="2">
    <source>
        <dbReference type="Ensembl" id="ENSNVIP00000028073.1"/>
    </source>
</evidence>
<reference evidence="2" key="1">
    <citation type="submission" date="2025-08" db="UniProtKB">
        <authorList>
            <consortium name="Ensembl"/>
        </authorList>
    </citation>
    <scope>IDENTIFICATION</scope>
</reference>
<keyword evidence="3" id="KW-1185">Reference proteome</keyword>
<organism evidence="2 3">
    <name type="scientific">Neovison vison</name>
    <name type="common">American mink</name>
    <name type="synonym">Mustela vison</name>
    <dbReference type="NCBI Taxonomy" id="452646"/>
    <lineage>
        <taxon>Eukaryota</taxon>
        <taxon>Metazoa</taxon>
        <taxon>Chordata</taxon>
        <taxon>Craniata</taxon>
        <taxon>Vertebrata</taxon>
        <taxon>Euteleostomi</taxon>
        <taxon>Mammalia</taxon>
        <taxon>Eutheria</taxon>
        <taxon>Laurasiatheria</taxon>
        <taxon>Carnivora</taxon>
        <taxon>Caniformia</taxon>
        <taxon>Musteloidea</taxon>
        <taxon>Mustelidae</taxon>
        <taxon>Mustelinae</taxon>
        <taxon>Neogale</taxon>
    </lineage>
</organism>
<dbReference type="InterPro" id="IPR026716">
    <property type="entry name" value="PBIR1/2/3"/>
</dbReference>
<evidence type="ECO:0008006" key="4">
    <source>
        <dbReference type="Google" id="ProtNLM"/>
    </source>
</evidence>
<dbReference type="AlphaFoldDB" id="A0A8C7BR22"/>
<evidence type="ECO:0000256" key="1">
    <source>
        <dbReference type="ARBA" id="ARBA00006725"/>
    </source>
</evidence>
<reference evidence="2" key="2">
    <citation type="submission" date="2025-09" db="UniProtKB">
        <authorList>
            <consortium name="Ensembl"/>
        </authorList>
    </citation>
    <scope>IDENTIFICATION</scope>
</reference>
<protein>
    <recommendedName>
        <fullName evidence="4">Protein FAM122C</fullName>
    </recommendedName>
</protein>
<dbReference type="GO" id="GO:0005634">
    <property type="term" value="C:nucleus"/>
    <property type="evidence" value="ECO:0007669"/>
    <property type="project" value="TreeGrafter"/>
</dbReference>
<dbReference type="GeneTree" id="ENSGT00390000015476"/>
<dbReference type="Proteomes" id="UP000694425">
    <property type="component" value="Unplaced"/>
</dbReference>
<name>A0A8C7BR22_NEOVI</name>
<dbReference type="GO" id="GO:0004865">
    <property type="term" value="F:protein serine/threonine phosphatase inhibitor activity"/>
    <property type="evidence" value="ECO:0007669"/>
    <property type="project" value="InterPro"/>
</dbReference>
<sequence length="222" mass="24717">APYFVPTGIRDADLSLCEWEPENLENFQPSSGFFLDMDMAQEKMELDLELLSSSTTTNDMLRRSNSAPLISGLGDNSQVFQADMVTPRNDTMLMNSKSVIDMTTFSSSKDYPGCKGFLPPSPIPIRASFGRLHQIKQEEGMNLMTREISQSWEESFNLSDGNLEKLSSKSINLIPVSPATPPTQRIGKQCFPPLLQTCANYTTLPARPVSSPTIMEKVLKKR</sequence>
<dbReference type="Ensembl" id="ENSNVIT00000032565.1">
    <property type="protein sequence ID" value="ENSNVIP00000028073.1"/>
    <property type="gene ID" value="ENSNVIG00000021693.1"/>
</dbReference>
<dbReference type="GO" id="GO:0005737">
    <property type="term" value="C:cytoplasm"/>
    <property type="evidence" value="ECO:0007669"/>
    <property type="project" value="TreeGrafter"/>
</dbReference>
<dbReference type="PANTHER" id="PTHR22227:SF3">
    <property type="entry name" value="PABIR FAMILY MEMBER 1"/>
    <property type="match status" value="1"/>
</dbReference>
<dbReference type="GO" id="GO:0044818">
    <property type="term" value="P:mitotic G2/M transition checkpoint"/>
    <property type="evidence" value="ECO:0007669"/>
    <property type="project" value="TreeGrafter"/>
</dbReference>
<proteinExistence type="inferred from homology"/>
<comment type="similarity">
    <text evidence="1">Belongs to the FAM122 family.</text>
</comment>
<accession>A0A8C7BR22</accession>